<reference evidence="4 5" key="1">
    <citation type="journal article" date="2019" name="Nat. Med.">
        <title>A library of human gut bacterial isolates paired with longitudinal multiomics data enables mechanistic microbiome research.</title>
        <authorList>
            <person name="Poyet M."/>
            <person name="Groussin M."/>
            <person name="Gibbons S.M."/>
            <person name="Avila-Pacheco J."/>
            <person name="Jiang X."/>
            <person name="Kearney S.M."/>
            <person name="Perrotta A.R."/>
            <person name="Berdy B."/>
            <person name="Zhao S."/>
            <person name="Lieberman T.D."/>
            <person name="Swanson P.K."/>
            <person name="Smith M."/>
            <person name="Roesemann S."/>
            <person name="Alexander J.E."/>
            <person name="Rich S.A."/>
            <person name="Livny J."/>
            <person name="Vlamakis H."/>
            <person name="Clish C."/>
            <person name="Bullock K."/>
            <person name="Deik A."/>
            <person name="Scott J."/>
            <person name="Pierce K.A."/>
            <person name="Xavier R.J."/>
            <person name="Alm E.J."/>
        </authorList>
    </citation>
    <scope>NUCLEOTIDE SEQUENCE [LARGE SCALE GENOMIC DNA]</scope>
    <source>
        <strain evidence="4 5">BIOML-A15</strain>
    </source>
</reference>
<dbReference type="Gene3D" id="2.60.120.1440">
    <property type="match status" value="1"/>
</dbReference>
<dbReference type="Pfam" id="PF16344">
    <property type="entry name" value="FecR_C"/>
    <property type="match status" value="1"/>
</dbReference>
<dbReference type="AlphaFoldDB" id="A0A7J4XWY1"/>
<dbReference type="FunFam" id="2.60.120.1440:FF:000001">
    <property type="entry name" value="Putative anti-sigma factor"/>
    <property type="match status" value="1"/>
</dbReference>
<feature type="transmembrane region" description="Helical" evidence="1">
    <location>
        <begin position="67"/>
        <end position="88"/>
    </location>
</feature>
<dbReference type="Proteomes" id="UP000424805">
    <property type="component" value="Unassembled WGS sequence"/>
</dbReference>
<evidence type="ECO:0000259" key="3">
    <source>
        <dbReference type="Pfam" id="PF16344"/>
    </source>
</evidence>
<dbReference type="Pfam" id="PF04773">
    <property type="entry name" value="FecR"/>
    <property type="match status" value="1"/>
</dbReference>
<evidence type="ECO:0000313" key="5">
    <source>
        <dbReference type="Proteomes" id="UP000424805"/>
    </source>
</evidence>
<organism evidence="4 5">
    <name type="scientific">Bacteroides ovatus</name>
    <dbReference type="NCBI Taxonomy" id="28116"/>
    <lineage>
        <taxon>Bacteria</taxon>
        <taxon>Pseudomonadati</taxon>
        <taxon>Bacteroidota</taxon>
        <taxon>Bacteroidia</taxon>
        <taxon>Bacteroidales</taxon>
        <taxon>Bacteroidaceae</taxon>
        <taxon>Bacteroides</taxon>
    </lineage>
</organism>
<feature type="domain" description="Protein FecR C-terminal" evidence="3">
    <location>
        <begin position="286"/>
        <end position="354"/>
    </location>
</feature>
<dbReference type="InterPro" id="IPR012373">
    <property type="entry name" value="Ferrdict_sens_TM"/>
</dbReference>
<dbReference type="InterPro" id="IPR032508">
    <property type="entry name" value="FecR_C"/>
</dbReference>
<evidence type="ECO:0000256" key="1">
    <source>
        <dbReference type="SAM" id="Phobius"/>
    </source>
</evidence>
<evidence type="ECO:0000313" key="4">
    <source>
        <dbReference type="EMBL" id="KAA4626248.1"/>
    </source>
</evidence>
<feature type="domain" description="FecR protein" evidence="2">
    <location>
        <begin position="149"/>
        <end position="242"/>
    </location>
</feature>
<accession>A0A7J4XWY1</accession>
<dbReference type="PANTHER" id="PTHR30273">
    <property type="entry name" value="PERIPLASMIC SIGNAL SENSOR AND SIGMA FACTOR ACTIVATOR FECR-RELATED"/>
    <property type="match status" value="1"/>
</dbReference>
<proteinExistence type="predicted"/>
<dbReference type="EMBL" id="VWFP01000012">
    <property type="protein sequence ID" value="KAA4626248.1"/>
    <property type="molecule type" value="Genomic_DNA"/>
</dbReference>
<protein>
    <submittedName>
        <fullName evidence="4">DUF4974 domain-containing protein</fullName>
    </submittedName>
</protein>
<sequence length="357" mass="41365">MIGNSDQNLDYALRAIQDPQLRETDEFLQWISVPENKELFWELMACKEAMIREKLDRRHRSRAKMRIWTAASVAAAIFVLAFLIPSFLSSPSSQKQQPIRFFAANNCGDHVILQIDGHDQQLLKDSVMDIKDWQVKALPATDTVAYLNLTTPRGKDFLLVLADGTKVWINAESTLRYPVAFRGKERRVELKGEACFEVAKDEEHPFIVRADGMDTRVLGTKFNVRSYKTEDRHVTLVQGKVQVTNMNSYKSVMLQPGQDLTYTETGEEKISNVNIATYTAWTEGMFYFDDAPLEEIMSFLGRWYNVNIDFEQQELYNIRLNFWANRNTHLEEALELLNKLQKVHIDYQNETITIKHI</sequence>
<dbReference type="RefSeq" id="WP_149964168.1">
    <property type="nucleotide sequence ID" value="NZ_CP176640.1"/>
</dbReference>
<comment type="caution">
    <text evidence="4">The sequence shown here is derived from an EMBL/GenBank/DDBJ whole genome shotgun (WGS) entry which is preliminary data.</text>
</comment>
<dbReference type="InterPro" id="IPR006860">
    <property type="entry name" value="FecR"/>
</dbReference>
<dbReference type="PANTHER" id="PTHR30273:SF2">
    <property type="entry name" value="PROTEIN FECR"/>
    <property type="match status" value="1"/>
</dbReference>
<gene>
    <name evidence="4" type="ORF">F3B90_13005</name>
</gene>
<keyword evidence="1" id="KW-0812">Transmembrane</keyword>
<dbReference type="GO" id="GO:0016989">
    <property type="term" value="F:sigma factor antagonist activity"/>
    <property type="evidence" value="ECO:0007669"/>
    <property type="project" value="TreeGrafter"/>
</dbReference>
<dbReference type="Gene3D" id="3.55.50.30">
    <property type="match status" value="1"/>
</dbReference>
<evidence type="ECO:0000259" key="2">
    <source>
        <dbReference type="Pfam" id="PF04773"/>
    </source>
</evidence>
<name>A0A7J4XWY1_BACOV</name>
<keyword evidence="1" id="KW-1133">Transmembrane helix</keyword>
<keyword evidence="1" id="KW-0472">Membrane</keyword>